<keyword evidence="2" id="KW-1185">Reference proteome</keyword>
<dbReference type="EMBL" id="JBCGDO010000003">
    <property type="protein sequence ID" value="MEM0541837.1"/>
    <property type="molecule type" value="Genomic_DNA"/>
</dbReference>
<reference evidence="1 2" key="1">
    <citation type="submission" date="2024-03" db="EMBL/GenBank/DDBJ databases">
        <title>Two novel species of the genus Flavobacterium exhibiting potentially degradation of complex polysaccharides.</title>
        <authorList>
            <person name="Lian X."/>
        </authorList>
    </citation>
    <scope>NUCLEOTIDE SEQUENCE [LARGE SCALE GENOMIC DNA]</scope>
    <source>
        <strain evidence="2">j3</strain>
    </source>
</reference>
<comment type="caution">
    <text evidence="1">The sequence shown here is derived from an EMBL/GenBank/DDBJ whole genome shotgun (WGS) entry which is preliminary data.</text>
</comment>
<organism evidence="1 2">
    <name type="scientific">Flavobacterium aureirubrum</name>
    <dbReference type="NCBI Taxonomy" id="3133147"/>
    <lineage>
        <taxon>Bacteria</taxon>
        <taxon>Pseudomonadati</taxon>
        <taxon>Bacteroidota</taxon>
        <taxon>Flavobacteriia</taxon>
        <taxon>Flavobacteriales</taxon>
        <taxon>Flavobacteriaceae</taxon>
        <taxon>Flavobacterium</taxon>
    </lineage>
</organism>
<sequence length="133" mass="14957">MVRIVNYQKRTTEEGKVFFTLELQGGIEVVKSQETGKLYMTARKANMSCTFDELTCQSLIGTELPGSVRKVECEAYEYTIKATGEVITLSHRFEYVEQEAPIQTAEKSKTTIEEFMSNAPKGNSFSTNGQLVH</sequence>
<name>A0ABU9N4X2_9FLAO</name>
<proteinExistence type="predicted"/>
<evidence type="ECO:0000313" key="2">
    <source>
        <dbReference type="Proteomes" id="UP001460072"/>
    </source>
</evidence>
<dbReference type="Proteomes" id="UP001460072">
    <property type="component" value="Unassembled WGS sequence"/>
</dbReference>
<evidence type="ECO:0000313" key="1">
    <source>
        <dbReference type="EMBL" id="MEM0541837.1"/>
    </source>
</evidence>
<protein>
    <submittedName>
        <fullName evidence="1">Uncharacterized protein</fullName>
    </submittedName>
</protein>
<dbReference type="RefSeq" id="WP_342695063.1">
    <property type="nucleotide sequence ID" value="NZ_JBCGDO010000003.1"/>
</dbReference>
<gene>
    <name evidence="1" type="ORF">WFZ85_04370</name>
</gene>
<accession>A0ABU9N4X2</accession>